<comment type="caution">
    <text evidence="2">The sequence shown here is derived from an EMBL/GenBank/DDBJ whole genome shotgun (WGS) entry which is preliminary data.</text>
</comment>
<accession>A0ABQ7WM77</accession>
<organism evidence="2 3">
    <name type="scientific">Solanum tuberosum</name>
    <name type="common">Potato</name>
    <dbReference type="NCBI Taxonomy" id="4113"/>
    <lineage>
        <taxon>Eukaryota</taxon>
        <taxon>Viridiplantae</taxon>
        <taxon>Streptophyta</taxon>
        <taxon>Embryophyta</taxon>
        <taxon>Tracheophyta</taxon>
        <taxon>Spermatophyta</taxon>
        <taxon>Magnoliopsida</taxon>
        <taxon>eudicotyledons</taxon>
        <taxon>Gunneridae</taxon>
        <taxon>Pentapetalae</taxon>
        <taxon>asterids</taxon>
        <taxon>lamiids</taxon>
        <taxon>Solanales</taxon>
        <taxon>Solanaceae</taxon>
        <taxon>Solanoideae</taxon>
        <taxon>Solaneae</taxon>
        <taxon>Solanum</taxon>
    </lineage>
</organism>
<keyword evidence="3" id="KW-1185">Reference proteome</keyword>
<evidence type="ECO:0000313" key="2">
    <source>
        <dbReference type="EMBL" id="KAH0781670.1"/>
    </source>
</evidence>
<gene>
    <name evidence="2" type="ORF">KY290_001268</name>
</gene>
<feature type="compositionally biased region" description="Polar residues" evidence="1">
    <location>
        <begin position="14"/>
        <end position="36"/>
    </location>
</feature>
<evidence type="ECO:0000313" key="3">
    <source>
        <dbReference type="Proteomes" id="UP000826656"/>
    </source>
</evidence>
<evidence type="ECO:0000256" key="1">
    <source>
        <dbReference type="SAM" id="MobiDB-lite"/>
    </source>
</evidence>
<sequence>MISPRVLERRESGKNLSYSVTEKSDDSSVTQGDPTPSTLSFACYSLRPEKEPPLGFLGLSNQRMPIPPLMTPSRESPWRLRFHKRYFRILYLRQLFEFLMICN</sequence>
<name>A0ABQ7WM77_SOLTU</name>
<reference evidence="2 3" key="1">
    <citation type="journal article" date="2021" name="bioRxiv">
        <title>Chromosome-scale and haplotype-resolved genome assembly of a tetraploid potato cultivar.</title>
        <authorList>
            <person name="Sun H."/>
            <person name="Jiao W.-B."/>
            <person name="Krause K."/>
            <person name="Campoy J.A."/>
            <person name="Goel M."/>
            <person name="Folz-Donahue K."/>
            <person name="Kukat C."/>
            <person name="Huettel B."/>
            <person name="Schneeberger K."/>
        </authorList>
    </citation>
    <scope>NUCLEOTIDE SEQUENCE [LARGE SCALE GENOMIC DNA]</scope>
    <source>
        <strain evidence="2">SolTubOtavaFocal</strain>
        <tissue evidence="2">Leaves</tissue>
    </source>
</reference>
<feature type="region of interest" description="Disordered" evidence="1">
    <location>
        <begin position="1"/>
        <end position="36"/>
    </location>
</feature>
<proteinExistence type="predicted"/>
<feature type="compositionally biased region" description="Basic and acidic residues" evidence="1">
    <location>
        <begin position="1"/>
        <end position="13"/>
    </location>
</feature>
<protein>
    <submittedName>
        <fullName evidence="2">Uncharacterized protein</fullName>
    </submittedName>
</protein>
<dbReference type="Proteomes" id="UP000826656">
    <property type="component" value="Unassembled WGS sequence"/>
</dbReference>
<dbReference type="EMBL" id="JAIVGD010000001">
    <property type="protein sequence ID" value="KAH0781670.1"/>
    <property type="molecule type" value="Genomic_DNA"/>
</dbReference>